<feature type="transmembrane region" description="Helical" evidence="3">
    <location>
        <begin position="194"/>
        <end position="216"/>
    </location>
</feature>
<protein>
    <submittedName>
        <fullName evidence="6">Killer cell lectin-like receptor subfamily F member 1 isoform X1</fullName>
    </submittedName>
</protein>
<evidence type="ECO:0000256" key="3">
    <source>
        <dbReference type="SAM" id="Phobius"/>
    </source>
</evidence>
<name>A0ABM5CQE2_VICPA</name>
<gene>
    <name evidence="6" type="primary">LOC107033143</name>
</gene>
<dbReference type="InterPro" id="IPR016187">
    <property type="entry name" value="CTDL_fold"/>
</dbReference>
<evidence type="ECO:0000313" key="6">
    <source>
        <dbReference type="RefSeq" id="XP_072810863.1"/>
    </source>
</evidence>
<comment type="subcellular location">
    <subcellularLocation>
        <location evidence="1">Membrane</location>
        <topology evidence="1">Single-pass membrane protein</topology>
    </subcellularLocation>
</comment>
<dbReference type="Pfam" id="PF00059">
    <property type="entry name" value="Lectin_C"/>
    <property type="match status" value="2"/>
</dbReference>
<feature type="domain" description="C-type lectin" evidence="4">
    <location>
        <begin position="80"/>
        <end position="191"/>
    </location>
</feature>
<dbReference type="GeneID" id="107033143"/>
<dbReference type="SUPFAM" id="SSF56436">
    <property type="entry name" value="C-type lectin-like"/>
    <property type="match status" value="2"/>
</dbReference>
<dbReference type="SMART" id="SM00034">
    <property type="entry name" value="CLECT"/>
    <property type="match status" value="2"/>
</dbReference>
<dbReference type="PANTHER" id="PTHR46746:SF5">
    <property type="entry name" value="C-TYPE LECTIN DOMAIN-CONTAINING PROTEIN"/>
    <property type="match status" value="1"/>
</dbReference>
<dbReference type="InterPro" id="IPR033992">
    <property type="entry name" value="NKR-like_CTLD"/>
</dbReference>
<dbReference type="InterPro" id="IPR001304">
    <property type="entry name" value="C-type_lectin-like"/>
</dbReference>
<proteinExistence type="predicted"/>
<evidence type="ECO:0000256" key="2">
    <source>
        <dbReference type="ARBA" id="ARBA00022734"/>
    </source>
</evidence>
<feature type="domain" description="C-type lectin" evidence="4">
    <location>
        <begin position="269"/>
        <end position="378"/>
    </location>
</feature>
<accession>A0ABM5CQE2</accession>
<sequence length="389" mass="45081">MCSADNTEKDFVPTELIKNSGYCPSKRHSGELNLKLHVVLILCLTFMVCVLVTFFVTRAIFHQNPSECLVPACPEYWIGFQRKCFYFSDDTKNWTFSQRFCNSQGADLVQVETLQELGFLLRYKGPYDHWIGLSREEGQLWKWINGTEWNSLKFGQSQNTERAMVKKPRKHPYHCQHKWTCKDYPECPKWHQTALRLTSIALILLVVAVLGLTTWVSHLSTYSCSEMFGSENGTKECNCMKFSPRKQQDNTNFTKKPSLNLCLNDWVQKEEKCYNFFRTFKSWIDSQKACSITKSHLLIIQDKAELDFVQSNIQDGIYFWIGLNITYPQKAWTWLDSTPLNLQLFEVQGEVEGNACAVITKKGVFAEKCLLQSYWICQNVISSSTDDDL</sequence>
<keyword evidence="3" id="KW-0472">Membrane</keyword>
<dbReference type="InterPro" id="IPR051379">
    <property type="entry name" value="C-type_Lectin_Receptor_IMM"/>
</dbReference>
<organism evidence="5 6">
    <name type="scientific">Vicugna pacos</name>
    <name type="common">Alpaca</name>
    <name type="synonym">Lama pacos</name>
    <dbReference type="NCBI Taxonomy" id="30538"/>
    <lineage>
        <taxon>Eukaryota</taxon>
        <taxon>Metazoa</taxon>
        <taxon>Chordata</taxon>
        <taxon>Craniata</taxon>
        <taxon>Vertebrata</taxon>
        <taxon>Euteleostomi</taxon>
        <taxon>Mammalia</taxon>
        <taxon>Eutheria</taxon>
        <taxon>Laurasiatheria</taxon>
        <taxon>Artiodactyla</taxon>
        <taxon>Tylopoda</taxon>
        <taxon>Camelidae</taxon>
        <taxon>Vicugna</taxon>
    </lineage>
</organism>
<dbReference type="CDD" id="cd03593">
    <property type="entry name" value="CLECT_NK_receptors_like"/>
    <property type="match status" value="2"/>
</dbReference>
<keyword evidence="3" id="KW-1133">Transmembrane helix</keyword>
<dbReference type="InterPro" id="IPR016186">
    <property type="entry name" value="C-type_lectin-like/link_sf"/>
</dbReference>
<evidence type="ECO:0000313" key="5">
    <source>
        <dbReference type="Proteomes" id="UP001652581"/>
    </source>
</evidence>
<dbReference type="RefSeq" id="XP_072810863.1">
    <property type="nucleotide sequence ID" value="XM_072954762.1"/>
</dbReference>
<keyword evidence="3" id="KW-0812">Transmembrane</keyword>
<dbReference type="PANTHER" id="PTHR46746">
    <property type="entry name" value="KILLER CELL LECTIN-LIKE RECEPTOR SUBFAMILY F MEMBER 2"/>
    <property type="match status" value="1"/>
</dbReference>
<keyword evidence="2" id="KW-0430">Lectin</keyword>
<evidence type="ECO:0000259" key="4">
    <source>
        <dbReference type="PROSITE" id="PS50041"/>
    </source>
</evidence>
<evidence type="ECO:0000256" key="1">
    <source>
        <dbReference type="ARBA" id="ARBA00004167"/>
    </source>
</evidence>
<dbReference type="Gene3D" id="3.10.100.10">
    <property type="entry name" value="Mannose-Binding Protein A, subunit A"/>
    <property type="match status" value="2"/>
</dbReference>
<reference evidence="6" key="1">
    <citation type="submission" date="2025-08" db="UniProtKB">
        <authorList>
            <consortium name="RefSeq"/>
        </authorList>
    </citation>
    <scope>IDENTIFICATION</scope>
</reference>
<dbReference type="Proteomes" id="UP001652581">
    <property type="component" value="Chromosome 34"/>
</dbReference>
<dbReference type="PROSITE" id="PS50041">
    <property type="entry name" value="C_TYPE_LECTIN_2"/>
    <property type="match status" value="2"/>
</dbReference>
<feature type="transmembrane region" description="Helical" evidence="3">
    <location>
        <begin position="36"/>
        <end position="56"/>
    </location>
</feature>
<keyword evidence="5" id="KW-1185">Reference proteome</keyword>